<evidence type="ECO:0000256" key="1">
    <source>
        <dbReference type="SAM" id="SignalP"/>
    </source>
</evidence>
<dbReference type="OrthoDB" id="9809132at2"/>
<dbReference type="EMBL" id="RDRB01000002">
    <property type="protein sequence ID" value="ROU03373.1"/>
    <property type="molecule type" value="Genomic_DNA"/>
</dbReference>
<dbReference type="InterPro" id="IPR005184">
    <property type="entry name" value="DUF306_Meta_HslJ"/>
</dbReference>
<dbReference type="InterPro" id="IPR038670">
    <property type="entry name" value="HslJ-like_sf"/>
</dbReference>
<evidence type="ECO:0000259" key="2">
    <source>
        <dbReference type="Pfam" id="PF03724"/>
    </source>
</evidence>
<feature type="chain" id="PRO_5017955235" evidence="1">
    <location>
        <begin position="22"/>
        <end position="151"/>
    </location>
</feature>
<dbReference type="PANTHER" id="PTHR35535">
    <property type="entry name" value="HEAT SHOCK PROTEIN HSLJ"/>
    <property type="match status" value="1"/>
</dbReference>
<keyword evidence="4" id="KW-1185">Reference proteome</keyword>
<reference evidence="3 4" key="1">
    <citation type="submission" date="2018-10" db="EMBL/GenBank/DDBJ databases">
        <title>Histidinibacterium lentulum gen. nov., sp. nov., a marine bacterium from the culture broth of Picochlorum sp. 122.</title>
        <authorList>
            <person name="Wang G."/>
        </authorList>
    </citation>
    <scope>NUCLEOTIDE SEQUENCE [LARGE SCALE GENOMIC DNA]</scope>
    <source>
        <strain evidence="3 4">B17</strain>
    </source>
</reference>
<dbReference type="Gene3D" id="2.40.128.270">
    <property type="match status" value="1"/>
</dbReference>
<comment type="caution">
    <text evidence="3">The sequence shown here is derived from an EMBL/GenBank/DDBJ whole genome shotgun (WGS) entry which is preliminary data.</text>
</comment>
<organism evidence="3 4">
    <name type="scientific">Histidinibacterium lentulum</name>
    <dbReference type="NCBI Taxonomy" id="2480588"/>
    <lineage>
        <taxon>Bacteria</taxon>
        <taxon>Pseudomonadati</taxon>
        <taxon>Pseudomonadota</taxon>
        <taxon>Alphaproteobacteria</taxon>
        <taxon>Rhodobacterales</taxon>
        <taxon>Paracoccaceae</taxon>
        <taxon>Histidinibacterium</taxon>
    </lineage>
</organism>
<dbReference type="Proteomes" id="UP000268016">
    <property type="component" value="Unassembled WGS sequence"/>
</dbReference>
<dbReference type="RefSeq" id="WP_123640908.1">
    <property type="nucleotide sequence ID" value="NZ_ML119082.1"/>
</dbReference>
<dbReference type="PANTHER" id="PTHR35535:SF1">
    <property type="entry name" value="HEAT SHOCK PROTEIN HSLJ"/>
    <property type="match status" value="1"/>
</dbReference>
<sequence length="151" mass="15680">MIRRTALTALAAAAAASVLWSAELRATSEPFEAPTAGTWQIDQIDGAPTIPSFEGRLPHLTLTEDGRIAGSSGCNRFMGQITVEADARVEIGPLASTMMACSDPLMAQEQALFAALESAQAAGLVSEGVLQMLSGGRVVLRGTPIPDPDAE</sequence>
<dbReference type="AlphaFoldDB" id="A0A3N2R7J5"/>
<feature type="domain" description="DUF306" evidence="2">
    <location>
        <begin position="36"/>
        <end position="133"/>
    </location>
</feature>
<gene>
    <name evidence="3" type="ORF">EAT49_03435</name>
</gene>
<keyword evidence="1" id="KW-0732">Signal</keyword>
<evidence type="ECO:0000313" key="3">
    <source>
        <dbReference type="EMBL" id="ROU03373.1"/>
    </source>
</evidence>
<evidence type="ECO:0000313" key="4">
    <source>
        <dbReference type="Proteomes" id="UP000268016"/>
    </source>
</evidence>
<proteinExistence type="predicted"/>
<name>A0A3N2R7J5_9RHOB</name>
<dbReference type="InterPro" id="IPR053147">
    <property type="entry name" value="Hsp_HslJ-like"/>
</dbReference>
<dbReference type="Pfam" id="PF03724">
    <property type="entry name" value="META"/>
    <property type="match status" value="1"/>
</dbReference>
<protein>
    <submittedName>
        <fullName evidence="3">META domain-containing protein</fullName>
    </submittedName>
</protein>
<accession>A0A3N2R7J5</accession>
<feature type="signal peptide" evidence="1">
    <location>
        <begin position="1"/>
        <end position="21"/>
    </location>
</feature>